<proteinExistence type="predicted"/>
<protein>
    <submittedName>
        <fullName evidence="1">Uncharacterized protein</fullName>
    </submittedName>
</protein>
<organism evidence="1">
    <name type="scientific">marine sediment metagenome</name>
    <dbReference type="NCBI Taxonomy" id="412755"/>
    <lineage>
        <taxon>unclassified sequences</taxon>
        <taxon>metagenomes</taxon>
        <taxon>ecological metagenomes</taxon>
    </lineage>
</organism>
<dbReference type="EMBL" id="LAZR01014471">
    <property type="protein sequence ID" value="KKM17355.1"/>
    <property type="molecule type" value="Genomic_DNA"/>
</dbReference>
<reference evidence="1" key="1">
    <citation type="journal article" date="2015" name="Nature">
        <title>Complex archaea that bridge the gap between prokaryotes and eukaryotes.</title>
        <authorList>
            <person name="Spang A."/>
            <person name="Saw J.H."/>
            <person name="Jorgensen S.L."/>
            <person name="Zaremba-Niedzwiedzka K."/>
            <person name="Martijn J."/>
            <person name="Lind A.E."/>
            <person name="van Eijk R."/>
            <person name="Schleper C."/>
            <person name="Guy L."/>
            <person name="Ettema T.J."/>
        </authorList>
    </citation>
    <scope>NUCLEOTIDE SEQUENCE</scope>
</reference>
<evidence type="ECO:0000313" key="1">
    <source>
        <dbReference type="EMBL" id="KKM17355.1"/>
    </source>
</evidence>
<name>A0A0F9KPP9_9ZZZZ</name>
<comment type="caution">
    <text evidence="1">The sequence shown here is derived from an EMBL/GenBank/DDBJ whole genome shotgun (WGS) entry which is preliminary data.</text>
</comment>
<sequence length="59" mass="6872">MEYIFTLWALWPNGIDSAILRWTVQTILDCERLALWYAATLRADGVDSIAWSCVQQWPI</sequence>
<accession>A0A0F9KPP9</accession>
<gene>
    <name evidence="1" type="ORF">LCGC14_1676600</name>
</gene>
<dbReference type="AlphaFoldDB" id="A0A0F9KPP9"/>